<dbReference type="OrthoDB" id="13572at2"/>
<dbReference type="EMBL" id="CP007028">
    <property type="protein sequence ID" value="AHE96099.1"/>
    <property type="molecule type" value="Genomic_DNA"/>
</dbReference>
<dbReference type="Proteomes" id="UP000018914">
    <property type="component" value="Chromosome"/>
</dbReference>
<dbReference type="AlphaFoldDB" id="W0DC24"/>
<evidence type="ECO:0000256" key="1">
    <source>
        <dbReference type="SAM" id="Phobius"/>
    </source>
</evidence>
<evidence type="ECO:0000313" key="2">
    <source>
        <dbReference type="EMBL" id="AHE96099.1"/>
    </source>
</evidence>
<keyword evidence="1" id="KW-0472">Membrane</keyword>
<organism evidence="3">
    <name type="scientific">Thermocrinis ruber</name>
    <dbReference type="NCBI Taxonomy" id="75906"/>
    <lineage>
        <taxon>Bacteria</taxon>
        <taxon>Pseudomonadati</taxon>
        <taxon>Aquificota</taxon>
        <taxon>Aquificia</taxon>
        <taxon>Aquificales</taxon>
        <taxon>Aquificaceae</taxon>
        <taxon>Thermocrinis</taxon>
    </lineage>
</organism>
<dbReference type="eggNOG" id="COG0619">
    <property type="taxonomic scope" value="Bacteria"/>
</dbReference>
<name>W0DC24_9AQUI</name>
<keyword evidence="1" id="KW-0812">Transmembrane</keyword>
<accession>W0DC24</accession>
<reference evidence="2 3" key="1">
    <citation type="submission" date="2013-12" db="EMBL/GenBank/DDBJ databases">
        <authorList>
            <consortium name="DOE Joint Genome Institute"/>
            <person name="Eisen J."/>
            <person name="Huntemann M."/>
            <person name="Han J."/>
            <person name="Chen A."/>
            <person name="Kyrpides N."/>
            <person name="Mavromatis K."/>
            <person name="Markowitz V."/>
            <person name="Palaniappan K."/>
            <person name="Ivanova N."/>
            <person name="Schaumberg A."/>
            <person name="Pati A."/>
            <person name="Liolios K."/>
            <person name="Nordberg H.P."/>
            <person name="Cantor M.N."/>
            <person name="Hua S.X."/>
            <person name="Woyke T."/>
        </authorList>
    </citation>
    <scope>NUCLEOTIDE SEQUENCE [LARGE SCALE GENOMIC DNA]</scope>
    <source>
        <strain evidence="2 3">DSM 23557</strain>
    </source>
</reference>
<protein>
    <submittedName>
        <fullName evidence="2">ABC type permease</fullName>
    </submittedName>
</protein>
<proteinExistence type="predicted"/>
<gene>
    <name evidence="2" type="ORF">THERU_04820</name>
</gene>
<dbReference type="KEGG" id="trd:THERU_04820"/>
<feature type="transmembrane region" description="Helical" evidence="1">
    <location>
        <begin position="7"/>
        <end position="40"/>
    </location>
</feature>
<sequence length="186" mass="21716">MKDKALFSFYLLFIFLLSFGSSLKILAMSTSLLLLALLVLPLEKKIDILRKAFYVCLLFNLLVSFTYFLIGLLSGQNRWEYLVMISLRSFSIALATFIAFRLINIYKVFDFSKSVSFLMIIVSSHIFTYLRLFEEFKNALKSRTIGHIGSNVKMVFISRLLEFFFEKSIRTSEELYQAMKSRGFYD</sequence>
<evidence type="ECO:0000313" key="3">
    <source>
        <dbReference type="Proteomes" id="UP000018914"/>
    </source>
</evidence>
<dbReference type="RefSeq" id="WP_025306129.1">
    <property type="nucleotide sequence ID" value="NZ_CP007028.1"/>
</dbReference>
<dbReference type="HOGENOM" id="CLU_122788_0_0_0"/>
<feature type="transmembrane region" description="Helical" evidence="1">
    <location>
        <begin position="115"/>
        <end position="133"/>
    </location>
</feature>
<keyword evidence="3" id="KW-1185">Reference proteome</keyword>
<keyword evidence="1" id="KW-1133">Transmembrane helix</keyword>
<dbReference type="STRING" id="75906.THERU_04820"/>
<feature type="transmembrane region" description="Helical" evidence="1">
    <location>
        <begin position="52"/>
        <end position="74"/>
    </location>
</feature>
<feature type="transmembrane region" description="Helical" evidence="1">
    <location>
        <begin position="81"/>
        <end position="103"/>
    </location>
</feature>